<dbReference type="InterPro" id="IPR013976">
    <property type="entry name" value="HDOD"/>
</dbReference>
<proteinExistence type="predicted"/>
<evidence type="ECO:0000259" key="1">
    <source>
        <dbReference type="PROSITE" id="PS51833"/>
    </source>
</evidence>
<dbReference type="PROSITE" id="PS51833">
    <property type="entry name" value="HDOD"/>
    <property type="match status" value="1"/>
</dbReference>
<sequence length="275" mass="29891">MSLSDLFAESTQLPHIPKVVQELIESLNDEDADMDALSKKVALDQALTAKVLRLANSAHYGISRDISTAQDAVTLLGFSTLRTMVLASGMTSAFKAPEGFDQAQFWRDSFAVAALSQWLAGFTPDGDKDTAFTCGMLHSIGQLLIHSVMPDAAKSIDQSANMGGTRHLLEQVQLGFTSAEAGAELARRWKFPTAIQEALAGQNNPELEKPFSNMAGLLYIARYLRRCQSDGTAEDDIIEGFPSHTAHQVGLDEQRVFDQLSELEELSSGLEGLLE</sequence>
<keyword evidence="2" id="KW-0418">Kinase</keyword>
<dbReference type="OrthoDB" id="9770715at2"/>
<dbReference type="SUPFAM" id="SSF109604">
    <property type="entry name" value="HD-domain/PDEase-like"/>
    <property type="match status" value="1"/>
</dbReference>
<keyword evidence="2" id="KW-0808">Transferase</keyword>
<evidence type="ECO:0000313" key="3">
    <source>
        <dbReference type="Proteomes" id="UP000202440"/>
    </source>
</evidence>
<evidence type="ECO:0000313" key="2">
    <source>
        <dbReference type="EMBL" id="ASP39298.1"/>
    </source>
</evidence>
<feature type="domain" description="HDOD" evidence="1">
    <location>
        <begin position="13"/>
        <end position="205"/>
    </location>
</feature>
<gene>
    <name evidence="2" type="ORF">CHH28_11695</name>
</gene>
<dbReference type="Gene3D" id="1.10.3210.10">
    <property type="entry name" value="Hypothetical protein af1432"/>
    <property type="match status" value="1"/>
</dbReference>
<organism evidence="2 3">
    <name type="scientific">Bacterioplanes sanyensis</name>
    <dbReference type="NCBI Taxonomy" id="1249553"/>
    <lineage>
        <taxon>Bacteria</taxon>
        <taxon>Pseudomonadati</taxon>
        <taxon>Pseudomonadota</taxon>
        <taxon>Gammaproteobacteria</taxon>
        <taxon>Oceanospirillales</taxon>
        <taxon>Oceanospirillaceae</taxon>
        <taxon>Bacterioplanes</taxon>
    </lineage>
</organism>
<keyword evidence="3" id="KW-1185">Reference proteome</keyword>
<name>A0A222FJW4_9GAMM</name>
<dbReference type="EMBL" id="CP022530">
    <property type="protein sequence ID" value="ASP39298.1"/>
    <property type="molecule type" value="Genomic_DNA"/>
</dbReference>
<protein>
    <submittedName>
        <fullName evidence="2">Histidine kinase</fullName>
    </submittedName>
</protein>
<dbReference type="Proteomes" id="UP000202440">
    <property type="component" value="Chromosome"/>
</dbReference>
<reference evidence="2 3" key="1">
    <citation type="submission" date="2017-07" db="EMBL/GenBank/DDBJ databases">
        <title>Annotated genome sequence of Bacterioplanes sanyensis isolated from Red Sea.</title>
        <authorList>
            <person name="Rehman Z.U."/>
        </authorList>
    </citation>
    <scope>NUCLEOTIDE SEQUENCE [LARGE SCALE GENOMIC DNA]</scope>
    <source>
        <strain evidence="2 3">NV9</strain>
    </source>
</reference>
<dbReference type="Pfam" id="PF08668">
    <property type="entry name" value="HDOD"/>
    <property type="match status" value="1"/>
</dbReference>
<accession>A0A222FJW4</accession>
<dbReference type="PANTHER" id="PTHR33525">
    <property type="match status" value="1"/>
</dbReference>
<dbReference type="InterPro" id="IPR052340">
    <property type="entry name" value="RNase_Y/CdgJ"/>
</dbReference>
<dbReference type="RefSeq" id="WP_094060478.1">
    <property type="nucleotide sequence ID" value="NZ_CP022530.1"/>
</dbReference>
<dbReference type="AlphaFoldDB" id="A0A222FJW4"/>
<dbReference type="KEGG" id="bsan:CHH28_11695"/>
<dbReference type="GO" id="GO:0016301">
    <property type="term" value="F:kinase activity"/>
    <property type="evidence" value="ECO:0007669"/>
    <property type="project" value="UniProtKB-KW"/>
</dbReference>
<dbReference type="PANTHER" id="PTHR33525:SF6">
    <property type="entry name" value="HDOD DOMAIN-CONTAINING PROTEIN"/>
    <property type="match status" value="1"/>
</dbReference>